<dbReference type="PANTHER" id="PTHR35871:SF1">
    <property type="entry name" value="CXC1-LIKE CYSTEINE CLUSTER ASSOCIATED WITH KDZ TRANSPOSASES DOMAIN-CONTAINING PROTEIN"/>
    <property type="match status" value="1"/>
</dbReference>
<feature type="region of interest" description="Disordered" evidence="1">
    <location>
        <begin position="1"/>
        <end position="70"/>
    </location>
</feature>
<evidence type="ECO:0000313" key="3">
    <source>
        <dbReference type="Proteomes" id="UP001221757"/>
    </source>
</evidence>
<dbReference type="Proteomes" id="UP001221757">
    <property type="component" value="Unassembled WGS sequence"/>
</dbReference>
<evidence type="ECO:0000256" key="1">
    <source>
        <dbReference type="SAM" id="MobiDB-lite"/>
    </source>
</evidence>
<organism evidence="2 3">
    <name type="scientific">Mycena rosella</name>
    <name type="common">Pink bonnet</name>
    <name type="synonym">Agaricus rosellus</name>
    <dbReference type="NCBI Taxonomy" id="1033263"/>
    <lineage>
        <taxon>Eukaryota</taxon>
        <taxon>Fungi</taxon>
        <taxon>Dikarya</taxon>
        <taxon>Basidiomycota</taxon>
        <taxon>Agaricomycotina</taxon>
        <taxon>Agaricomycetes</taxon>
        <taxon>Agaricomycetidae</taxon>
        <taxon>Agaricales</taxon>
        <taxon>Marasmiineae</taxon>
        <taxon>Mycenaceae</taxon>
        <taxon>Mycena</taxon>
    </lineage>
</organism>
<feature type="region of interest" description="Disordered" evidence="1">
    <location>
        <begin position="105"/>
        <end position="131"/>
    </location>
</feature>
<dbReference type="EMBL" id="JARKIE010000618">
    <property type="protein sequence ID" value="KAJ7624166.1"/>
    <property type="molecule type" value="Genomic_DNA"/>
</dbReference>
<feature type="region of interest" description="Disordered" evidence="1">
    <location>
        <begin position="152"/>
        <end position="247"/>
    </location>
</feature>
<protein>
    <submittedName>
        <fullName evidence="2">Uncharacterized protein</fullName>
    </submittedName>
</protein>
<proteinExistence type="predicted"/>
<feature type="compositionally biased region" description="Basic and acidic residues" evidence="1">
    <location>
        <begin position="223"/>
        <end position="247"/>
    </location>
</feature>
<dbReference type="PANTHER" id="PTHR35871">
    <property type="entry name" value="EXPRESSED PROTEIN"/>
    <property type="match status" value="1"/>
</dbReference>
<dbReference type="AlphaFoldDB" id="A0AAD7FJT5"/>
<accession>A0AAD7FJT5</accession>
<comment type="caution">
    <text evidence="2">The sequence shown here is derived from an EMBL/GenBank/DDBJ whole genome shotgun (WGS) entry which is preliminary data.</text>
</comment>
<name>A0AAD7FJT5_MYCRO</name>
<feature type="non-terminal residue" evidence="2">
    <location>
        <position position="700"/>
    </location>
</feature>
<reference evidence="2" key="1">
    <citation type="submission" date="2023-03" db="EMBL/GenBank/DDBJ databases">
        <title>Massive genome expansion in bonnet fungi (Mycena s.s.) driven by repeated elements and novel gene families across ecological guilds.</title>
        <authorList>
            <consortium name="Lawrence Berkeley National Laboratory"/>
            <person name="Harder C.B."/>
            <person name="Miyauchi S."/>
            <person name="Viragh M."/>
            <person name="Kuo A."/>
            <person name="Thoen E."/>
            <person name="Andreopoulos B."/>
            <person name="Lu D."/>
            <person name="Skrede I."/>
            <person name="Drula E."/>
            <person name="Henrissat B."/>
            <person name="Morin E."/>
            <person name="Kohler A."/>
            <person name="Barry K."/>
            <person name="LaButti K."/>
            <person name="Morin E."/>
            <person name="Salamov A."/>
            <person name="Lipzen A."/>
            <person name="Mereny Z."/>
            <person name="Hegedus B."/>
            <person name="Baldrian P."/>
            <person name="Stursova M."/>
            <person name="Weitz H."/>
            <person name="Taylor A."/>
            <person name="Grigoriev I.V."/>
            <person name="Nagy L.G."/>
            <person name="Martin F."/>
            <person name="Kauserud H."/>
        </authorList>
    </citation>
    <scope>NUCLEOTIDE SEQUENCE</scope>
    <source>
        <strain evidence="2">CBHHK067</strain>
    </source>
</reference>
<evidence type="ECO:0000313" key="2">
    <source>
        <dbReference type="EMBL" id="KAJ7624166.1"/>
    </source>
</evidence>
<gene>
    <name evidence="2" type="ORF">B0H17DRAFT_1340407</name>
</gene>
<dbReference type="InterPro" id="IPR036397">
    <property type="entry name" value="RNaseH_sf"/>
</dbReference>
<dbReference type="Gene3D" id="3.30.420.10">
    <property type="entry name" value="Ribonuclease H-like superfamily/Ribonuclease H"/>
    <property type="match status" value="1"/>
</dbReference>
<sequence length="700" mass="79575">MTRQRKTGAHAQRGPNGAFTSTQAPSAAAEHNSDDDGPDDDPLAWESVSDDSSDESEPQEYWAQLPKPMTWEERMKKRAIQKEKAEKKCRITEMRSAEHRLADLCPSRKNGPYSIGGMSVRTASGKRKTLKDDYENGRLAISEVEFNRQMGYLQARKPEPGKQLTLGNMFKKRPRAVSSSSDEVEISSGPAPTKRLKGDSASSSAAAVELREEEESSSGSESETGKSDLDDNEEQHPELLEQEARSKEGDVAVDSIIFADEIAEWVETVLEDAAPLHPSELASLAADGLKKARKSKDYRSTILFAALADFYGWMPRMGRLAAALRVAKNHGRGPAFQRVLCAQARFFEANGALKLSHQGRRQKQNGILDEEGFYMGLQRWLRTLAAGTINPKLLQQHVNETLFPALSFKKKTISVRQCQRWLWKLSYRRKTHQKGVYWDRHERKDVKKRRKEYLAELEAADPFRPRYAEPDMAEICREAEDDELEHIFIVHDESTIHSNDYQNNHYWLQPNEQVATASSTLPEEMVAANEALVAELRLAFTKSTTVIYPDNKPGGDAYWNMEQMIAQLAKAILIARRMFPKAIIHWVFDNFDEEEERPVDCCMRRLLSRQPDFAGEKSQLELLIEAVPGMFCHFLPKFQPEMNPIEYFWAWIKHYFRERSNGQWKKAQKLVTEALAACPPLPFEDSSAAPIDMRVFTATA</sequence>
<feature type="compositionally biased region" description="Acidic residues" evidence="1">
    <location>
        <begin position="33"/>
        <end position="58"/>
    </location>
</feature>
<dbReference type="GO" id="GO:0003676">
    <property type="term" value="F:nucleic acid binding"/>
    <property type="evidence" value="ECO:0007669"/>
    <property type="project" value="InterPro"/>
</dbReference>
<keyword evidence="3" id="KW-1185">Reference proteome</keyword>